<dbReference type="InterPro" id="IPR051531">
    <property type="entry name" value="N-acetyltransferase"/>
</dbReference>
<name>A0A1V3TYV8_ELIME</name>
<dbReference type="Proteomes" id="UP000188947">
    <property type="component" value="Unassembled WGS sequence"/>
</dbReference>
<feature type="domain" description="N-acetyltransferase" evidence="1">
    <location>
        <begin position="11"/>
        <end position="167"/>
    </location>
</feature>
<dbReference type="Gene3D" id="3.40.630.30">
    <property type="match status" value="1"/>
</dbReference>
<dbReference type="eggNOG" id="COG1670">
    <property type="taxonomic scope" value="Bacteria"/>
</dbReference>
<dbReference type="GO" id="GO:0008999">
    <property type="term" value="F:protein-N-terminal-alanine acetyltransferase activity"/>
    <property type="evidence" value="ECO:0007669"/>
    <property type="project" value="TreeGrafter"/>
</dbReference>
<dbReference type="InterPro" id="IPR000182">
    <property type="entry name" value="GNAT_dom"/>
</dbReference>
<gene>
    <name evidence="2" type="ORF">BMF97_11620</name>
</gene>
<proteinExistence type="predicted"/>
<dbReference type="AlphaFoldDB" id="A0A1V3TYV8"/>
<protein>
    <submittedName>
        <fullName evidence="2">GNAT family N-acetyltransferase</fullName>
    </submittedName>
</protein>
<evidence type="ECO:0000259" key="1">
    <source>
        <dbReference type="PROSITE" id="PS51186"/>
    </source>
</evidence>
<dbReference type="EMBL" id="MPOG01000013">
    <property type="protein sequence ID" value="OOH94686.1"/>
    <property type="molecule type" value="Genomic_DNA"/>
</dbReference>
<dbReference type="STRING" id="238.BBD35_04430"/>
<evidence type="ECO:0000313" key="3">
    <source>
        <dbReference type="Proteomes" id="UP000188947"/>
    </source>
</evidence>
<keyword evidence="2" id="KW-0808">Transferase</keyword>
<reference evidence="2 3" key="1">
    <citation type="submission" date="2016-11" db="EMBL/GenBank/DDBJ databases">
        <title>Genome sequence and comparative genomic analysis of clinical strain Elizabethkingia meningoseptica 61421 PRCM.</title>
        <authorList>
            <person name="Wang M."/>
            <person name="Hu S."/>
            <person name="Cao L."/>
            <person name="Jiang T."/>
            <person name="Zhou Y."/>
            <person name="Ming D."/>
        </authorList>
    </citation>
    <scope>NUCLEOTIDE SEQUENCE [LARGE SCALE GENOMIC DNA]</scope>
    <source>
        <strain evidence="2 3">61421 PRCM</strain>
    </source>
</reference>
<dbReference type="OrthoDB" id="9811523at2"/>
<dbReference type="PROSITE" id="PS51186">
    <property type="entry name" value="GNAT"/>
    <property type="match status" value="1"/>
</dbReference>
<dbReference type="RefSeq" id="WP_069215893.1">
    <property type="nucleotide sequence ID" value="NZ_CP016378.1"/>
</dbReference>
<dbReference type="PANTHER" id="PTHR43792">
    <property type="entry name" value="GNAT FAMILY, PUTATIVE (AFU_ORTHOLOGUE AFUA_3G00765)-RELATED-RELATED"/>
    <property type="match status" value="1"/>
</dbReference>
<dbReference type="GO" id="GO:0005737">
    <property type="term" value="C:cytoplasm"/>
    <property type="evidence" value="ECO:0007669"/>
    <property type="project" value="TreeGrafter"/>
</dbReference>
<dbReference type="SUPFAM" id="SSF55729">
    <property type="entry name" value="Acyl-CoA N-acyltransferases (Nat)"/>
    <property type="match status" value="1"/>
</dbReference>
<dbReference type="InterPro" id="IPR016181">
    <property type="entry name" value="Acyl_CoA_acyltransferase"/>
</dbReference>
<comment type="caution">
    <text evidence="2">The sequence shown here is derived from an EMBL/GenBank/DDBJ whole genome shotgun (WGS) entry which is preliminary data.</text>
</comment>
<sequence>MSFPVIETERLILRQLTQDDAADMFEYFSKDEVTIYYDLYTFKKIEEAEDLIRQFNNNFENKKGIRWAIQLKEGGKMIGTCGYHNWFPEHFKAEVGYELNPGYWRKHYMQEALEAILHYAFSEMQLHRIDAFTDPANEASEKILLKLGFKEEGLLRDFFFEKGRFVDAKIFGLIK</sequence>
<keyword evidence="3" id="KW-1185">Reference proteome</keyword>
<accession>A0A1V3TYV8</accession>
<evidence type="ECO:0000313" key="2">
    <source>
        <dbReference type="EMBL" id="OOH94686.1"/>
    </source>
</evidence>
<dbReference type="Pfam" id="PF13302">
    <property type="entry name" value="Acetyltransf_3"/>
    <property type="match status" value="1"/>
</dbReference>
<organism evidence="2 3">
    <name type="scientific">Elizabethkingia meningoseptica</name>
    <name type="common">Chryseobacterium meningosepticum</name>
    <dbReference type="NCBI Taxonomy" id="238"/>
    <lineage>
        <taxon>Bacteria</taxon>
        <taxon>Pseudomonadati</taxon>
        <taxon>Bacteroidota</taxon>
        <taxon>Flavobacteriia</taxon>
        <taxon>Flavobacteriales</taxon>
        <taxon>Weeksellaceae</taxon>
        <taxon>Elizabethkingia</taxon>
    </lineage>
</organism>
<dbReference type="PANTHER" id="PTHR43792:SF9">
    <property type="entry name" value="RIBOSOMAL-PROTEIN-ALANINE ACETYLTRANSFERASE"/>
    <property type="match status" value="1"/>
</dbReference>